<keyword evidence="1" id="KW-0812">Transmembrane</keyword>
<evidence type="ECO:0000256" key="1">
    <source>
        <dbReference type="SAM" id="Phobius"/>
    </source>
</evidence>
<dbReference type="PROSITE" id="PS51257">
    <property type="entry name" value="PROKAR_LIPOPROTEIN"/>
    <property type="match status" value="1"/>
</dbReference>
<gene>
    <name evidence="2" type="ORF">X975_06914</name>
</gene>
<dbReference type="EMBL" id="KK121375">
    <property type="protein sequence ID" value="KFM80360.1"/>
    <property type="molecule type" value="Genomic_DNA"/>
</dbReference>
<accession>A0A087USM1</accession>
<dbReference type="AlphaFoldDB" id="A0A087USM1"/>
<evidence type="ECO:0000313" key="2">
    <source>
        <dbReference type="EMBL" id="KFM80360.1"/>
    </source>
</evidence>
<proteinExistence type="predicted"/>
<keyword evidence="1" id="KW-1133">Transmembrane helix</keyword>
<evidence type="ECO:0000313" key="3">
    <source>
        <dbReference type="Proteomes" id="UP000054359"/>
    </source>
</evidence>
<feature type="non-terminal residue" evidence="2">
    <location>
        <position position="73"/>
    </location>
</feature>
<keyword evidence="1" id="KW-0472">Membrane</keyword>
<dbReference type="Proteomes" id="UP000054359">
    <property type="component" value="Unassembled WGS sequence"/>
</dbReference>
<sequence length="73" mass="8142">MGKTTESPCNLLVYLNLNQTINVQLFFTACLLVGWLLDGKNFKAVHKCWEGIAIKQLATFHDIITSSNSVLSE</sequence>
<feature type="transmembrane region" description="Helical" evidence="1">
    <location>
        <begin position="20"/>
        <end position="37"/>
    </location>
</feature>
<name>A0A087USM1_STEMI</name>
<protein>
    <submittedName>
        <fullName evidence="2">Uncharacterized protein</fullName>
    </submittedName>
</protein>
<organism evidence="2 3">
    <name type="scientific">Stegodyphus mimosarum</name>
    <name type="common">African social velvet spider</name>
    <dbReference type="NCBI Taxonomy" id="407821"/>
    <lineage>
        <taxon>Eukaryota</taxon>
        <taxon>Metazoa</taxon>
        <taxon>Ecdysozoa</taxon>
        <taxon>Arthropoda</taxon>
        <taxon>Chelicerata</taxon>
        <taxon>Arachnida</taxon>
        <taxon>Araneae</taxon>
        <taxon>Araneomorphae</taxon>
        <taxon>Entelegynae</taxon>
        <taxon>Eresoidea</taxon>
        <taxon>Eresidae</taxon>
        <taxon>Stegodyphus</taxon>
    </lineage>
</organism>
<reference evidence="2 3" key="1">
    <citation type="submission" date="2013-11" db="EMBL/GenBank/DDBJ databases">
        <title>Genome sequencing of Stegodyphus mimosarum.</title>
        <authorList>
            <person name="Bechsgaard J."/>
        </authorList>
    </citation>
    <scope>NUCLEOTIDE SEQUENCE [LARGE SCALE GENOMIC DNA]</scope>
</reference>
<keyword evidence="3" id="KW-1185">Reference proteome</keyword>